<reference evidence="1" key="1">
    <citation type="submission" date="2020-05" db="EMBL/GenBank/DDBJ databases">
        <title>Large-scale comparative analyses of tick genomes elucidate their genetic diversity and vector capacities.</title>
        <authorList>
            <person name="Jia N."/>
            <person name="Wang J."/>
            <person name="Shi W."/>
            <person name="Du L."/>
            <person name="Sun Y."/>
            <person name="Zhan W."/>
            <person name="Jiang J."/>
            <person name="Wang Q."/>
            <person name="Zhang B."/>
            <person name="Ji P."/>
            <person name="Sakyi L.B."/>
            <person name="Cui X."/>
            <person name="Yuan T."/>
            <person name="Jiang B."/>
            <person name="Yang W."/>
            <person name="Lam T.T.-Y."/>
            <person name="Chang Q."/>
            <person name="Ding S."/>
            <person name="Wang X."/>
            <person name="Zhu J."/>
            <person name="Ruan X."/>
            <person name="Zhao L."/>
            <person name="Wei J."/>
            <person name="Que T."/>
            <person name="Du C."/>
            <person name="Cheng J."/>
            <person name="Dai P."/>
            <person name="Han X."/>
            <person name="Huang E."/>
            <person name="Gao Y."/>
            <person name="Liu J."/>
            <person name="Shao H."/>
            <person name="Ye R."/>
            <person name="Li L."/>
            <person name="Wei W."/>
            <person name="Wang X."/>
            <person name="Wang C."/>
            <person name="Yang T."/>
            <person name="Huo Q."/>
            <person name="Li W."/>
            <person name="Guo W."/>
            <person name="Chen H."/>
            <person name="Zhou L."/>
            <person name="Ni X."/>
            <person name="Tian J."/>
            <person name="Zhou Y."/>
            <person name="Sheng Y."/>
            <person name="Liu T."/>
            <person name="Pan Y."/>
            <person name="Xia L."/>
            <person name="Li J."/>
            <person name="Zhao F."/>
            <person name="Cao W."/>
        </authorList>
    </citation>
    <scope>NUCLEOTIDE SEQUENCE</scope>
    <source>
        <strain evidence="1">Hyas-2018</strain>
    </source>
</reference>
<proteinExistence type="predicted"/>
<dbReference type="Proteomes" id="UP000821845">
    <property type="component" value="Chromosome 1"/>
</dbReference>
<evidence type="ECO:0000313" key="2">
    <source>
        <dbReference type="Proteomes" id="UP000821845"/>
    </source>
</evidence>
<gene>
    <name evidence="1" type="ORF">HPB50_025741</name>
</gene>
<name>A0ACB7TNP4_HYAAI</name>
<sequence>MTWQPLPKLRLFGQNDCHSYYAAVLTCVVMKKDKCAEQLSTGSTQTQGRFLCCVGIEVQKRQADLRILMINQVTKTDCDQTMQGVEACIFLHASYKIRESTTKICSALRISDLCQNPVDMMPSRRHTDIFLILCFLCGAKRTVRVRSDKCIQLLATFLRSLLMRSERRTSAGPCIDDCTTAWYMKLKSLKNVIDDSIKGLYGTTKHRHQRNIDHQKEAKTNQSTEGRSH</sequence>
<keyword evidence="2" id="KW-1185">Reference proteome</keyword>
<comment type="caution">
    <text evidence="1">The sequence shown here is derived from an EMBL/GenBank/DDBJ whole genome shotgun (WGS) entry which is preliminary data.</text>
</comment>
<dbReference type="EMBL" id="CM023481">
    <property type="protein sequence ID" value="KAH6948665.1"/>
    <property type="molecule type" value="Genomic_DNA"/>
</dbReference>
<accession>A0ACB7TNP4</accession>
<organism evidence="1 2">
    <name type="scientific">Hyalomma asiaticum</name>
    <name type="common">Tick</name>
    <dbReference type="NCBI Taxonomy" id="266040"/>
    <lineage>
        <taxon>Eukaryota</taxon>
        <taxon>Metazoa</taxon>
        <taxon>Ecdysozoa</taxon>
        <taxon>Arthropoda</taxon>
        <taxon>Chelicerata</taxon>
        <taxon>Arachnida</taxon>
        <taxon>Acari</taxon>
        <taxon>Parasitiformes</taxon>
        <taxon>Ixodida</taxon>
        <taxon>Ixodoidea</taxon>
        <taxon>Ixodidae</taxon>
        <taxon>Hyalomminae</taxon>
        <taxon>Hyalomma</taxon>
    </lineage>
</organism>
<evidence type="ECO:0000313" key="1">
    <source>
        <dbReference type="EMBL" id="KAH6948665.1"/>
    </source>
</evidence>
<protein>
    <submittedName>
        <fullName evidence="1">Uncharacterized protein</fullName>
    </submittedName>
</protein>